<evidence type="ECO:0000259" key="1">
    <source>
        <dbReference type="Pfam" id="PF14534"/>
    </source>
</evidence>
<accession>A0A8J3FL91</accession>
<evidence type="ECO:0000313" key="2">
    <source>
        <dbReference type="EMBL" id="GGK76589.1"/>
    </source>
</evidence>
<dbReference type="SUPFAM" id="SSF54427">
    <property type="entry name" value="NTF2-like"/>
    <property type="match status" value="1"/>
</dbReference>
<reference evidence="2" key="2">
    <citation type="submission" date="2020-09" db="EMBL/GenBank/DDBJ databases">
        <authorList>
            <person name="Sun Q."/>
            <person name="Zhou Y."/>
        </authorList>
    </citation>
    <scope>NUCLEOTIDE SEQUENCE</scope>
    <source>
        <strain evidence="2">CGMCC 4.7299</strain>
    </source>
</reference>
<dbReference type="Proteomes" id="UP000656042">
    <property type="component" value="Unassembled WGS sequence"/>
</dbReference>
<dbReference type="EMBL" id="BMMX01000001">
    <property type="protein sequence ID" value="GGK76589.1"/>
    <property type="molecule type" value="Genomic_DNA"/>
</dbReference>
<gene>
    <name evidence="2" type="ORF">GCM10012284_08210</name>
</gene>
<dbReference type="Pfam" id="PF14534">
    <property type="entry name" value="DUF4440"/>
    <property type="match status" value="1"/>
</dbReference>
<proteinExistence type="predicted"/>
<dbReference type="InterPro" id="IPR027843">
    <property type="entry name" value="DUF4440"/>
</dbReference>
<evidence type="ECO:0000313" key="3">
    <source>
        <dbReference type="Proteomes" id="UP000656042"/>
    </source>
</evidence>
<reference evidence="2" key="1">
    <citation type="journal article" date="2014" name="Int. J. Syst. Evol. Microbiol.">
        <title>Complete genome sequence of Corynebacterium casei LMG S-19264T (=DSM 44701T), isolated from a smear-ripened cheese.</title>
        <authorList>
            <consortium name="US DOE Joint Genome Institute (JGI-PGF)"/>
            <person name="Walter F."/>
            <person name="Albersmeier A."/>
            <person name="Kalinowski J."/>
            <person name="Ruckert C."/>
        </authorList>
    </citation>
    <scope>NUCLEOTIDE SEQUENCE</scope>
    <source>
        <strain evidence="2">CGMCC 4.7299</strain>
    </source>
</reference>
<protein>
    <recommendedName>
        <fullName evidence="1">DUF4440 domain-containing protein</fullName>
    </recommendedName>
</protein>
<dbReference type="Gene3D" id="3.10.450.50">
    <property type="match status" value="1"/>
</dbReference>
<organism evidence="2 3">
    <name type="scientific">Mangrovihabitans endophyticus</name>
    <dbReference type="NCBI Taxonomy" id="1751298"/>
    <lineage>
        <taxon>Bacteria</taxon>
        <taxon>Bacillati</taxon>
        <taxon>Actinomycetota</taxon>
        <taxon>Actinomycetes</taxon>
        <taxon>Micromonosporales</taxon>
        <taxon>Micromonosporaceae</taxon>
        <taxon>Mangrovihabitans</taxon>
    </lineage>
</organism>
<name>A0A8J3FL91_9ACTN</name>
<dbReference type="AlphaFoldDB" id="A0A8J3FL91"/>
<feature type="domain" description="DUF4440" evidence="1">
    <location>
        <begin position="88"/>
        <end position="196"/>
    </location>
</feature>
<comment type="caution">
    <text evidence="2">The sequence shown here is derived from an EMBL/GenBank/DDBJ whole genome shotgun (WGS) entry which is preliminary data.</text>
</comment>
<sequence length="224" mass="24968">MPMDPERRQRYQERAGLTDEQIQQTTGTLTVDRAAAQADGVDLAQVDLARTAVQNIMAECTVISAAYNQIALETERDARDSVDQQDLAADRALLEDSFTKDYRLTDPAGNIGGRDKTMEAIFSGKIRKETFGRGGFETLSDEFMVKGDTAISVGVFRMNATQLARNIKTGETRRRRRTGTFRSTHTYVRSDDRWRLAASQLTLQPDPDNLPGPADAADWVFVDD</sequence>
<keyword evidence="3" id="KW-1185">Reference proteome</keyword>
<dbReference type="InterPro" id="IPR032710">
    <property type="entry name" value="NTF2-like_dom_sf"/>
</dbReference>
<dbReference type="RefSeq" id="WP_189077623.1">
    <property type="nucleotide sequence ID" value="NZ_BMMX01000001.1"/>
</dbReference>